<gene>
    <name evidence="1" type="ORF">SEMRO_265_G102700.1</name>
</gene>
<organism evidence="1 2">
    <name type="scientific">Seminavis robusta</name>
    <dbReference type="NCBI Taxonomy" id="568900"/>
    <lineage>
        <taxon>Eukaryota</taxon>
        <taxon>Sar</taxon>
        <taxon>Stramenopiles</taxon>
        <taxon>Ochrophyta</taxon>
        <taxon>Bacillariophyta</taxon>
        <taxon>Bacillariophyceae</taxon>
        <taxon>Bacillariophycidae</taxon>
        <taxon>Naviculales</taxon>
        <taxon>Naviculaceae</taxon>
        <taxon>Seminavis</taxon>
    </lineage>
</organism>
<evidence type="ECO:0000313" key="1">
    <source>
        <dbReference type="EMBL" id="CAB9506375.1"/>
    </source>
</evidence>
<dbReference type="OrthoDB" id="428577at2759"/>
<dbReference type="Proteomes" id="UP001153069">
    <property type="component" value="Unassembled WGS sequence"/>
</dbReference>
<keyword evidence="2" id="KW-1185">Reference proteome</keyword>
<comment type="caution">
    <text evidence="1">The sequence shown here is derived from an EMBL/GenBank/DDBJ whole genome shotgun (WGS) entry which is preliminary data.</text>
</comment>
<proteinExistence type="predicted"/>
<dbReference type="Gene3D" id="3.40.30.10">
    <property type="entry name" value="Glutaredoxin"/>
    <property type="match status" value="1"/>
</dbReference>
<evidence type="ECO:0000313" key="2">
    <source>
        <dbReference type="Proteomes" id="UP001153069"/>
    </source>
</evidence>
<sequence>MDEKRHLAQLTKDGFNLGMPILMDGLDDRVDDLYGGMPVSLYVIDKDGIVQFQGLVGPIGFSVEAWEKAIQRLVPASDQ</sequence>
<name>A0A9N8DTE9_9STRA</name>
<reference evidence="1" key="1">
    <citation type="submission" date="2020-06" db="EMBL/GenBank/DDBJ databases">
        <authorList>
            <consortium name="Plant Systems Biology data submission"/>
        </authorList>
    </citation>
    <scope>NUCLEOTIDE SEQUENCE</scope>
    <source>
        <strain evidence="1">D6</strain>
    </source>
</reference>
<protein>
    <submittedName>
        <fullName evidence="1">Uncharacterized protein</fullName>
    </submittedName>
</protein>
<dbReference type="AlphaFoldDB" id="A0A9N8DTE9"/>
<accession>A0A9N8DTE9</accession>
<dbReference type="EMBL" id="CAICTM010000264">
    <property type="protein sequence ID" value="CAB9506375.1"/>
    <property type="molecule type" value="Genomic_DNA"/>
</dbReference>